<dbReference type="SUPFAM" id="SSF52833">
    <property type="entry name" value="Thioredoxin-like"/>
    <property type="match status" value="1"/>
</dbReference>
<keyword evidence="4" id="KW-1185">Reference proteome</keyword>
<gene>
    <name evidence="2" type="ORF">AF333_26820</name>
    <name evidence="3" type="ORF">SAMN04487909_1444</name>
</gene>
<evidence type="ECO:0000313" key="3">
    <source>
        <dbReference type="EMBL" id="SDK21968.1"/>
    </source>
</evidence>
<dbReference type="OrthoDB" id="9795531at2"/>
<protein>
    <submittedName>
        <fullName evidence="2 3">Glutaredoxin</fullName>
    </submittedName>
</protein>
<dbReference type="PANTHER" id="PTHR34386:SF1">
    <property type="entry name" value="GLUTAREDOXIN-LIKE PROTEIN NRDH"/>
    <property type="match status" value="1"/>
</dbReference>
<feature type="domain" description="Glutaredoxin" evidence="1">
    <location>
        <begin position="3"/>
        <end position="61"/>
    </location>
</feature>
<evidence type="ECO:0000313" key="4">
    <source>
        <dbReference type="Proteomes" id="UP000037269"/>
    </source>
</evidence>
<dbReference type="CDD" id="cd02976">
    <property type="entry name" value="NrdH"/>
    <property type="match status" value="1"/>
</dbReference>
<dbReference type="EMBL" id="LGUG01000008">
    <property type="protein sequence ID" value="KON92741.1"/>
    <property type="molecule type" value="Genomic_DNA"/>
</dbReference>
<dbReference type="GO" id="GO:0045454">
    <property type="term" value="P:cell redox homeostasis"/>
    <property type="evidence" value="ECO:0007669"/>
    <property type="project" value="TreeGrafter"/>
</dbReference>
<evidence type="ECO:0000313" key="2">
    <source>
        <dbReference type="EMBL" id="KON92741.1"/>
    </source>
</evidence>
<reference evidence="3 5" key="2">
    <citation type="submission" date="2016-10" db="EMBL/GenBank/DDBJ databases">
        <authorList>
            <person name="de Groot N.N."/>
        </authorList>
    </citation>
    <scope>NUCLEOTIDE SEQUENCE [LARGE SCALE GENOMIC DNA]</scope>
    <source>
        <strain evidence="3 5">DSM 2895</strain>
    </source>
</reference>
<sequence>MSIIVYSAPGCSTCELVKNYLKEKGHAFEVRDLLSNQKYQKEVEALGIMGIPVTVVNGKAIKGFEPAELDKLLEEA</sequence>
<dbReference type="STRING" id="47500.AF333_26820"/>
<dbReference type="InterPro" id="IPR036249">
    <property type="entry name" value="Thioredoxin-like_sf"/>
</dbReference>
<dbReference type="Proteomes" id="UP000037269">
    <property type="component" value="Unassembled WGS sequence"/>
</dbReference>
<dbReference type="PROSITE" id="PS51354">
    <property type="entry name" value="GLUTAREDOXIN_2"/>
    <property type="match status" value="1"/>
</dbReference>
<dbReference type="Pfam" id="PF00462">
    <property type="entry name" value="Glutaredoxin"/>
    <property type="match status" value="1"/>
</dbReference>
<dbReference type="GO" id="GO:0009055">
    <property type="term" value="F:electron transfer activity"/>
    <property type="evidence" value="ECO:0007669"/>
    <property type="project" value="TreeGrafter"/>
</dbReference>
<name>A0A0D1Y1Q5_ANEMI</name>
<dbReference type="RefSeq" id="WP_043063751.1">
    <property type="nucleotide sequence ID" value="NZ_BJOA01000146.1"/>
</dbReference>
<dbReference type="PATRIC" id="fig|47500.12.peg.6259"/>
<dbReference type="Gene3D" id="3.40.30.10">
    <property type="entry name" value="Glutaredoxin"/>
    <property type="match status" value="1"/>
</dbReference>
<dbReference type="InterPro" id="IPR002109">
    <property type="entry name" value="Glutaredoxin"/>
</dbReference>
<dbReference type="Proteomes" id="UP000182836">
    <property type="component" value="Unassembled WGS sequence"/>
</dbReference>
<reference evidence="2 4" key="1">
    <citation type="submission" date="2015-07" db="EMBL/GenBank/DDBJ databases">
        <title>Fjat-14205 dsm 2895.</title>
        <authorList>
            <person name="Liu B."/>
            <person name="Wang J."/>
            <person name="Zhu Y."/>
            <person name="Liu G."/>
            <person name="Chen Q."/>
            <person name="Chen Z."/>
            <person name="Lan J."/>
            <person name="Che J."/>
            <person name="Ge C."/>
            <person name="Shi H."/>
            <person name="Pan Z."/>
            <person name="Liu X."/>
        </authorList>
    </citation>
    <scope>NUCLEOTIDE SEQUENCE [LARGE SCALE GENOMIC DNA]</scope>
    <source>
        <strain evidence="2 4">DSM 2895</strain>
    </source>
</reference>
<dbReference type="InterPro" id="IPR051548">
    <property type="entry name" value="Grx-like_ET"/>
</dbReference>
<evidence type="ECO:0000259" key="1">
    <source>
        <dbReference type="Pfam" id="PF00462"/>
    </source>
</evidence>
<evidence type="ECO:0000313" key="5">
    <source>
        <dbReference type="Proteomes" id="UP000182836"/>
    </source>
</evidence>
<dbReference type="EMBL" id="FNED01000044">
    <property type="protein sequence ID" value="SDK21968.1"/>
    <property type="molecule type" value="Genomic_DNA"/>
</dbReference>
<organism evidence="2 4">
    <name type="scientific">Aneurinibacillus migulanus</name>
    <name type="common">Bacillus migulanus</name>
    <dbReference type="NCBI Taxonomy" id="47500"/>
    <lineage>
        <taxon>Bacteria</taxon>
        <taxon>Bacillati</taxon>
        <taxon>Bacillota</taxon>
        <taxon>Bacilli</taxon>
        <taxon>Bacillales</taxon>
        <taxon>Paenibacillaceae</taxon>
        <taxon>Aneurinibacillus group</taxon>
        <taxon>Aneurinibacillus</taxon>
    </lineage>
</organism>
<accession>A0A0D1Y1Q5</accession>
<proteinExistence type="predicted"/>
<dbReference type="PANTHER" id="PTHR34386">
    <property type="entry name" value="GLUTAREDOXIN"/>
    <property type="match status" value="1"/>
</dbReference>
<dbReference type="GeneID" id="42308742"/>
<dbReference type="AlphaFoldDB" id="A0A0D1Y1Q5"/>